<dbReference type="Proteomes" id="UP001470230">
    <property type="component" value="Unassembled WGS sequence"/>
</dbReference>
<evidence type="ECO:0000313" key="2">
    <source>
        <dbReference type="Proteomes" id="UP001470230"/>
    </source>
</evidence>
<keyword evidence="2" id="KW-1185">Reference proteome</keyword>
<organism evidence="1 2">
    <name type="scientific">Tritrichomonas musculus</name>
    <dbReference type="NCBI Taxonomy" id="1915356"/>
    <lineage>
        <taxon>Eukaryota</taxon>
        <taxon>Metamonada</taxon>
        <taxon>Parabasalia</taxon>
        <taxon>Tritrichomonadida</taxon>
        <taxon>Tritrichomonadidae</taxon>
        <taxon>Tritrichomonas</taxon>
    </lineage>
</organism>
<evidence type="ECO:0000313" key="1">
    <source>
        <dbReference type="EMBL" id="KAK8853518.1"/>
    </source>
</evidence>
<reference evidence="1 2" key="1">
    <citation type="submission" date="2024-04" db="EMBL/GenBank/DDBJ databases">
        <title>Tritrichomonas musculus Genome.</title>
        <authorList>
            <person name="Alves-Ferreira E."/>
            <person name="Grigg M."/>
            <person name="Lorenzi H."/>
            <person name="Galac M."/>
        </authorList>
    </citation>
    <scope>NUCLEOTIDE SEQUENCE [LARGE SCALE GENOMIC DNA]</scope>
    <source>
        <strain evidence="1 2">EAF2021</strain>
    </source>
</reference>
<dbReference type="EMBL" id="JAPFFF010000022">
    <property type="protein sequence ID" value="KAK8853518.1"/>
    <property type="molecule type" value="Genomic_DNA"/>
</dbReference>
<protein>
    <submittedName>
        <fullName evidence="1">Uncharacterized protein</fullName>
    </submittedName>
</protein>
<gene>
    <name evidence="1" type="ORF">M9Y10_017079</name>
</gene>
<comment type="caution">
    <text evidence="1">The sequence shown here is derived from an EMBL/GenBank/DDBJ whole genome shotgun (WGS) entry which is preliminary data.</text>
</comment>
<proteinExistence type="predicted"/>
<accession>A0ABR2HV36</accession>
<sequence>MLVAVSLPTLQKCIDLLGESEGPVFHKLLTKSDFHSAPTLLDLINFIKEHKKDITVRLTIKLLGIHNKAYYKAIQNVPPVVTLF</sequence>
<name>A0ABR2HV36_9EUKA</name>